<evidence type="ECO:0000256" key="6">
    <source>
        <dbReference type="ARBA" id="ARBA00023316"/>
    </source>
</evidence>
<dbReference type="PROSITE" id="PS51191">
    <property type="entry name" value="FEMABX"/>
    <property type="match status" value="1"/>
</dbReference>
<dbReference type="Proteomes" id="UP000033865">
    <property type="component" value="Unassembled WGS sequence"/>
</dbReference>
<evidence type="ECO:0000256" key="5">
    <source>
        <dbReference type="ARBA" id="ARBA00023315"/>
    </source>
</evidence>
<dbReference type="Gene3D" id="3.40.630.30">
    <property type="match status" value="2"/>
</dbReference>
<keyword evidence="5" id="KW-0012">Acyltransferase</keyword>
<dbReference type="EMBL" id="LCRN01000038">
    <property type="protein sequence ID" value="KKW35471.1"/>
    <property type="molecule type" value="Genomic_DNA"/>
</dbReference>
<dbReference type="PATRIC" id="fig|1618986.3.peg.423"/>
<dbReference type="InterPro" id="IPR016181">
    <property type="entry name" value="Acyl_CoA_acyltransferase"/>
</dbReference>
<protein>
    <submittedName>
        <fullName evidence="7">Methicillin resistance protein</fullName>
    </submittedName>
</protein>
<keyword evidence="3" id="KW-0133">Cell shape</keyword>
<comment type="similarity">
    <text evidence="1">Belongs to the FemABX family.</text>
</comment>
<sequence>MRIQEITDKQTWQSFVGTHAPRLGAFLHDWEYGELERGARRLGVYKNENLVAVALVSLKRLPFGCSYALVERGPIVKDGADLKGVIETIAAELDVAFVRFEPLLFSSAGGSASGGKEGQGVVIGAWAKKTIHVSPEETLLLDLSKSEDELLSAMHSKTRYNIRLAQKKGVLVRELRREERERAWRLFEETAARDKFRLHSRARYEDWLDRFAGARLVGAFYGGELLAVNLMVDAFRVRTYLHGASSSAHRDVMAPYALHWHEITEAKKAGFAAYDFWGISEENPAWKGITRFKLGFGMERVRYPGTFDFCKSYWAYKMYTILRALWRKV</sequence>
<dbReference type="Pfam" id="PF02388">
    <property type="entry name" value="FemAB"/>
    <property type="match status" value="2"/>
</dbReference>
<evidence type="ECO:0000256" key="4">
    <source>
        <dbReference type="ARBA" id="ARBA00022984"/>
    </source>
</evidence>
<evidence type="ECO:0000256" key="2">
    <source>
        <dbReference type="ARBA" id="ARBA00022679"/>
    </source>
</evidence>
<gene>
    <name evidence="7" type="ORF">UY82_C0038G0019</name>
</gene>
<proteinExistence type="inferred from homology"/>
<dbReference type="SUPFAM" id="SSF55729">
    <property type="entry name" value="Acyl-CoA N-acyltransferases (Nat)"/>
    <property type="match status" value="2"/>
</dbReference>
<keyword evidence="4" id="KW-0573">Peptidoglycan synthesis</keyword>
<dbReference type="PANTHER" id="PTHR36174:SF1">
    <property type="entry name" value="LIPID II:GLYCINE GLYCYLTRANSFERASE"/>
    <property type="match status" value="1"/>
</dbReference>
<reference evidence="7 8" key="1">
    <citation type="journal article" date="2015" name="Nature">
        <title>rRNA introns, odd ribosomes, and small enigmatic genomes across a large radiation of phyla.</title>
        <authorList>
            <person name="Brown C.T."/>
            <person name="Hug L.A."/>
            <person name="Thomas B.C."/>
            <person name="Sharon I."/>
            <person name="Castelle C.J."/>
            <person name="Singh A."/>
            <person name="Wilkins M.J."/>
            <person name="Williams K.H."/>
            <person name="Banfield J.F."/>
        </authorList>
    </citation>
    <scope>NUCLEOTIDE SEQUENCE [LARGE SCALE GENOMIC DNA]</scope>
</reference>
<dbReference type="GO" id="GO:0008360">
    <property type="term" value="P:regulation of cell shape"/>
    <property type="evidence" value="ECO:0007669"/>
    <property type="project" value="UniProtKB-KW"/>
</dbReference>
<accession>A0A0G1XWV5</accession>
<keyword evidence="6" id="KW-0961">Cell wall biogenesis/degradation</keyword>
<dbReference type="PANTHER" id="PTHR36174">
    <property type="entry name" value="LIPID II:GLYCINE GLYCYLTRANSFERASE"/>
    <property type="match status" value="1"/>
</dbReference>
<dbReference type="InterPro" id="IPR003447">
    <property type="entry name" value="FEMABX"/>
</dbReference>
<evidence type="ECO:0000256" key="1">
    <source>
        <dbReference type="ARBA" id="ARBA00009943"/>
    </source>
</evidence>
<dbReference type="GO" id="GO:0071555">
    <property type="term" value="P:cell wall organization"/>
    <property type="evidence" value="ECO:0007669"/>
    <property type="project" value="UniProtKB-KW"/>
</dbReference>
<evidence type="ECO:0000313" key="7">
    <source>
        <dbReference type="EMBL" id="KKW35471.1"/>
    </source>
</evidence>
<dbReference type="GO" id="GO:0016755">
    <property type="term" value="F:aminoacyltransferase activity"/>
    <property type="evidence" value="ECO:0007669"/>
    <property type="project" value="InterPro"/>
</dbReference>
<evidence type="ECO:0000313" key="8">
    <source>
        <dbReference type="Proteomes" id="UP000033865"/>
    </source>
</evidence>
<dbReference type="AlphaFoldDB" id="A0A0G1XWV5"/>
<keyword evidence="2" id="KW-0808">Transferase</keyword>
<comment type="caution">
    <text evidence="7">The sequence shown here is derived from an EMBL/GenBank/DDBJ whole genome shotgun (WGS) entry which is preliminary data.</text>
</comment>
<evidence type="ECO:0000256" key="3">
    <source>
        <dbReference type="ARBA" id="ARBA00022960"/>
    </source>
</evidence>
<dbReference type="InterPro" id="IPR050644">
    <property type="entry name" value="PG_Glycine_Bridge_Synth"/>
</dbReference>
<name>A0A0G1XWV5_9BACT</name>
<dbReference type="GO" id="GO:0009252">
    <property type="term" value="P:peptidoglycan biosynthetic process"/>
    <property type="evidence" value="ECO:0007669"/>
    <property type="project" value="UniProtKB-KW"/>
</dbReference>
<organism evidence="7 8">
    <name type="scientific">Candidatus Uhrbacteria bacterium GW2011_GWC2_53_7</name>
    <dbReference type="NCBI Taxonomy" id="1618986"/>
    <lineage>
        <taxon>Bacteria</taxon>
        <taxon>Candidatus Uhriibacteriota</taxon>
    </lineage>
</organism>